<dbReference type="PROSITE" id="PS50113">
    <property type="entry name" value="PAC"/>
    <property type="match status" value="1"/>
</dbReference>
<evidence type="ECO:0000256" key="5">
    <source>
        <dbReference type="SAM" id="Phobius"/>
    </source>
</evidence>
<dbReference type="SMART" id="SM00086">
    <property type="entry name" value="PAC"/>
    <property type="match status" value="1"/>
</dbReference>
<dbReference type="InterPro" id="IPR000700">
    <property type="entry name" value="PAS-assoc_C"/>
</dbReference>
<evidence type="ECO:0000313" key="10">
    <source>
        <dbReference type="Proteomes" id="UP001465153"/>
    </source>
</evidence>
<organism evidence="9 10">
    <name type="scientific">Sessilibacter corallicola</name>
    <dbReference type="NCBI Taxonomy" id="2904075"/>
    <lineage>
        <taxon>Bacteria</taxon>
        <taxon>Pseudomonadati</taxon>
        <taxon>Pseudomonadota</taxon>
        <taxon>Gammaproteobacteria</taxon>
        <taxon>Cellvibrionales</taxon>
        <taxon>Cellvibrionaceae</taxon>
        <taxon>Sessilibacter</taxon>
    </lineage>
</organism>
<dbReference type="SUPFAM" id="SSF55785">
    <property type="entry name" value="PYP-like sensor domain (PAS domain)"/>
    <property type="match status" value="1"/>
</dbReference>
<dbReference type="InterPro" id="IPR001610">
    <property type="entry name" value="PAC"/>
</dbReference>
<proteinExistence type="predicted"/>
<keyword evidence="10" id="KW-1185">Reference proteome</keyword>
<evidence type="ECO:0000259" key="6">
    <source>
        <dbReference type="PROSITE" id="PS50113"/>
    </source>
</evidence>
<dbReference type="Pfam" id="PF00990">
    <property type="entry name" value="GGDEF"/>
    <property type="match status" value="1"/>
</dbReference>
<dbReference type="InterPro" id="IPR042240">
    <property type="entry name" value="CHASE_sf"/>
</dbReference>
<dbReference type="Pfam" id="PF08447">
    <property type="entry name" value="PAS_3"/>
    <property type="match status" value="1"/>
</dbReference>
<dbReference type="RefSeq" id="WP_353303861.1">
    <property type="nucleotide sequence ID" value="NZ_BAABWN010000011.1"/>
</dbReference>
<dbReference type="NCBIfam" id="TIGR00229">
    <property type="entry name" value="sensory_box"/>
    <property type="match status" value="1"/>
</dbReference>
<evidence type="ECO:0000256" key="4">
    <source>
        <dbReference type="ARBA" id="ARBA00023136"/>
    </source>
</evidence>
<dbReference type="InterPro" id="IPR006189">
    <property type="entry name" value="CHASE_dom"/>
</dbReference>
<feature type="domain" description="PAC" evidence="6">
    <location>
        <begin position="395"/>
        <end position="447"/>
    </location>
</feature>
<protein>
    <recommendedName>
        <fullName evidence="11">Diguanylate cyclase</fullName>
    </recommendedName>
</protein>
<dbReference type="Gene3D" id="3.30.450.350">
    <property type="entry name" value="CHASE domain"/>
    <property type="match status" value="1"/>
</dbReference>
<dbReference type="PANTHER" id="PTHR46663">
    <property type="entry name" value="DIGUANYLATE CYCLASE DGCT-RELATED"/>
    <property type="match status" value="1"/>
</dbReference>
<dbReference type="Gene3D" id="3.30.450.20">
    <property type="entry name" value="PAS domain"/>
    <property type="match status" value="1"/>
</dbReference>
<feature type="domain" description="CHASE" evidence="7">
    <location>
        <begin position="121"/>
        <end position="221"/>
    </location>
</feature>
<comment type="caution">
    <text evidence="9">The sequence shown here is derived from an EMBL/GenBank/DDBJ whole genome shotgun (WGS) entry which is preliminary data.</text>
</comment>
<dbReference type="SMART" id="SM00267">
    <property type="entry name" value="GGDEF"/>
    <property type="match status" value="1"/>
</dbReference>
<comment type="subcellular location">
    <subcellularLocation>
        <location evidence="1">Membrane</location>
    </subcellularLocation>
</comment>
<evidence type="ECO:0000259" key="7">
    <source>
        <dbReference type="PROSITE" id="PS50839"/>
    </source>
</evidence>
<evidence type="ECO:0000256" key="2">
    <source>
        <dbReference type="ARBA" id="ARBA00022692"/>
    </source>
</evidence>
<accession>A0ABQ0ACF0</accession>
<dbReference type="InterPro" id="IPR035965">
    <property type="entry name" value="PAS-like_dom_sf"/>
</dbReference>
<dbReference type="Proteomes" id="UP001465153">
    <property type="component" value="Unassembled WGS sequence"/>
</dbReference>
<dbReference type="EMBL" id="BAABWN010000011">
    <property type="protein sequence ID" value="GAA6169316.1"/>
    <property type="molecule type" value="Genomic_DNA"/>
</dbReference>
<feature type="transmembrane region" description="Helical" evidence="5">
    <location>
        <begin position="18"/>
        <end position="38"/>
    </location>
</feature>
<keyword evidence="3 5" id="KW-1133">Transmembrane helix</keyword>
<name>A0ABQ0ACF0_9GAMM</name>
<feature type="domain" description="GGDEF" evidence="8">
    <location>
        <begin position="479"/>
        <end position="612"/>
    </location>
</feature>
<gene>
    <name evidence="9" type="ORF">NBRC116591_31270</name>
</gene>
<evidence type="ECO:0000259" key="8">
    <source>
        <dbReference type="PROSITE" id="PS50887"/>
    </source>
</evidence>
<reference evidence="9 10" key="1">
    <citation type="submission" date="2024-04" db="EMBL/GenBank/DDBJ databases">
        <title>Draft genome sequence of Sessilibacter corallicola NBRC 116591.</title>
        <authorList>
            <person name="Miyakawa T."/>
            <person name="Kusuya Y."/>
            <person name="Miura T."/>
        </authorList>
    </citation>
    <scope>NUCLEOTIDE SEQUENCE [LARGE SCALE GENOMIC DNA]</scope>
    <source>
        <strain evidence="9 10">KU-00831-HH</strain>
    </source>
</reference>
<dbReference type="PANTHER" id="PTHR46663:SF2">
    <property type="entry name" value="GGDEF DOMAIN-CONTAINING PROTEIN"/>
    <property type="match status" value="1"/>
</dbReference>
<dbReference type="Gene3D" id="2.10.70.100">
    <property type="match status" value="1"/>
</dbReference>
<dbReference type="InterPro" id="IPR043128">
    <property type="entry name" value="Rev_trsase/Diguanyl_cyclase"/>
</dbReference>
<dbReference type="InterPro" id="IPR029787">
    <property type="entry name" value="Nucleotide_cyclase"/>
</dbReference>
<evidence type="ECO:0008006" key="11">
    <source>
        <dbReference type="Google" id="ProtNLM"/>
    </source>
</evidence>
<keyword evidence="4 5" id="KW-0472">Membrane</keyword>
<dbReference type="InterPro" id="IPR013655">
    <property type="entry name" value="PAS_fold_3"/>
</dbReference>
<dbReference type="Gene3D" id="3.30.70.270">
    <property type="match status" value="1"/>
</dbReference>
<keyword evidence="2 5" id="KW-0812">Transmembrane</keyword>
<evidence type="ECO:0000313" key="9">
    <source>
        <dbReference type="EMBL" id="GAA6169316.1"/>
    </source>
</evidence>
<dbReference type="SMART" id="SM01079">
    <property type="entry name" value="CHASE"/>
    <property type="match status" value="1"/>
</dbReference>
<evidence type="ECO:0000256" key="1">
    <source>
        <dbReference type="ARBA" id="ARBA00004370"/>
    </source>
</evidence>
<dbReference type="CDD" id="cd01949">
    <property type="entry name" value="GGDEF"/>
    <property type="match status" value="1"/>
</dbReference>
<dbReference type="InterPro" id="IPR000014">
    <property type="entry name" value="PAS"/>
</dbReference>
<dbReference type="SUPFAM" id="SSF55073">
    <property type="entry name" value="Nucleotide cyclase"/>
    <property type="match status" value="1"/>
</dbReference>
<sequence length="616" mass="69632">MNVTAQQALPDPLSFSRWFPFMVGFGLLILVAVFWVALDTKEEAERRNQVAAESVKMIGYIESDIRSRIPALQRIVDRWQARGGTPEAEFVADARAYVADMPGFQAIEWVDITYHARWIVPLLGNEAELDRNLASNNRDRLLLEEAKHNRGPYMSEVTQLNNGNMGFLIYFPMYISGQFDGFLLVNFDAHQWLEYVFSLGESEEEIRNYRALVETDGVEVYRQQGWESYTGVGLESEANFDFLGHKFTILCRPTTAFYRHTNTYLKEIVGATGILLSFVIAFAIHLLFKTSVEAWRAKTAQVSLQNTLNDLVVTRDELVQTYSSLKLATMAGRIGTWAWDIDQDKLKWNNLMYQIYDIPDDVVPTLTSWRRLIHSDDISRVESLMQQALKGEAVFETEYQIRRSSGEIRYIQAAGRVERDENSAPLRMTGVNWDITDRKLQEQRIHHLATHDTLTNLPSLSLVQERAELAIELAKRKKISTAIMFIDLDGFKNVNDSHGHDAGDAVLIEICKRLKSNIRKSDTVGRIGGDEFAVILTELDSSDNAAILAKKIIEAVNQPISHNGHLLSVGCSIGIACYPDDGADVEALLKKSDDAMYLVKKGGKNNFCFISDVLVN</sequence>
<feature type="transmembrane region" description="Helical" evidence="5">
    <location>
        <begin position="268"/>
        <end position="288"/>
    </location>
</feature>
<dbReference type="PROSITE" id="PS50839">
    <property type="entry name" value="CHASE"/>
    <property type="match status" value="1"/>
</dbReference>
<dbReference type="InterPro" id="IPR000160">
    <property type="entry name" value="GGDEF_dom"/>
</dbReference>
<dbReference type="PROSITE" id="PS50887">
    <property type="entry name" value="GGDEF"/>
    <property type="match status" value="1"/>
</dbReference>
<dbReference type="NCBIfam" id="TIGR00254">
    <property type="entry name" value="GGDEF"/>
    <property type="match status" value="1"/>
</dbReference>
<evidence type="ECO:0000256" key="3">
    <source>
        <dbReference type="ARBA" id="ARBA00022989"/>
    </source>
</evidence>
<dbReference type="InterPro" id="IPR052163">
    <property type="entry name" value="DGC-Regulatory_Protein"/>
</dbReference>